<dbReference type="Pfam" id="PF02347">
    <property type="entry name" value="GDC-P"/>
    <property type="match status" value="1"/>
</dbReference>
<comment type="function">
    <text evidence="1">The glycine cleavage system catalyzes the degradation of glycine. The P protein binds the alpha-amino group of glycine through its pyridoxal phosphate cofactor; CO(2) is released and the remaining methylamine moiety is then transferred to the lipoamide cofactor of the H protein.</text>
</comment>
<dbReference type="Gene3D" id="3.90.1150.10">
    <property type="entry name" value="Aspartate Aminotransferase, domain 1"/>
    <property type="match status" value="1"/>
</dbReference>
<sequence length="442" mass="47433">MRYTPHTESDLRRALEVIGVESTDALFADIPAELQSPEIDLPAGLDEVALVRHLRGLARKNVEGELNFLGGGMQTHYHPAVVDALTFQSEFVTAYTPYQPEVSQGELQATFEFQSAMVELTGLDVSNASMYDGASATAEAALLAMRQTGRNTLLVSRGVHPEYRQTLATYLEAVGGQLETLDLEESLTPTTVHVGTHVAGVIVQNPNFLGSLEDMQALSDAAHASGALFVAVVDPLSLAIIQTPGEYGADIAVGDGQLGGNHPNLGGPTYGFMVVKEQLIRQMPGRLCGVTTDVDGRRAFVLTLQAREQHIRRAKAKSNICSNHQLMALQSVIYLSALGPQGLQEMATGSAIQAGKLEALLRDRGFEVISRDFLNEFALRLPAAPELLRRKLAERGIHALVPVPAEYGLGHAALLCATELHSDADLETLANALEAVVQETNA</sequence>
<evidence type="ECO:0000313" key="6">
    <source>
        <dbReference type="EMBL" id="MBB6098658.1"/>
    </source>
</evidence>
<dbReference type="CDD" id="cd00613">
    <property type="entry name" value="GDC-P"/>
    <property type="match status" value="1"/>
</dbReference>
<name>A0A841I2T5_9DEIO</name>
<evidence type="ECO:0000256" key="3">
    <source>
        <dbReference type="ARBA" id="ARBA00023002"/>
    </source>
</evidence>
<dbReference type="AlphaFoldDB" id="A0A841I2T5"/>
<dbReference type="PIRSF" id="PIRSF006815">
    <property type="entry name" value="GcvPA"/>
    <property type="match status" value="1"/>
</dbReference>
<keyword evidence="3 6" id="KW-0560">Oxidoreductase</keyword>
<feature type="domain" description="Glycine cleavage system P-protein N-terminal" evidence="5">
    <location>
        <begin position="1"/>
        <end position="401"/>
    </location>
</feature>
<dbReference type="SUPFAM" id="SSF53383">
    <property type="entry name" value="PLP-dependent transferases"/>
    <property type="match status" value="1"/>
</dbReference>
<dbReference type="InterPro" id="IPR023010">
    <property type="entry name" value="GcvPA"/>
</dbReference>
<dbReference type="Proteomes" id="UP000569951">
    <property type="component" value="Unassembled WGS sequence"/>
</dbReference>
<dbReference type="RefSeq" id="WP_183987304.1">
    <property type="nucleotide sequence ID" value="NZ_JACHHG010000007.1"/>
</dbReference>
<accession>A0A841I2T5</accession>
<dbReference type="GO" id="GO:0004375">
    <property type="term" value="F:glycine dehydrogenase (decarboxylating) activity"/>
    <property type="evidence" value="ECO:0007669"/>
    <property type="project" value="UniProtKB-EC"/>
</dbReference>
<dbReference type="InterPro" id="IPR020581">
    <property type="entry name" value="GDC_P"/>
</dbReference>
<dbReference type="PANTHER" id="PTHR42806">
    <property type="entry name" value="GLYCINE CLEAVAGE SYSTEM P-PROTEIN"/>
    <property type="match status" value="1"/>
</dbReference>
<dbReference type="InterPro" id="IPR015424">
    <property type="entry name" value="PyrdxlP-dep_Trfase"/>
</dbReference>
<organism evidence="6 7">
    <name type="scientific">Deinobacterium chartae</name>
    <dbReference type="NCBI Taxonomy" id="521158"/>
    <lineage>
        <taxon>Bacteria</taxon>
        <taxon>Thermotogati</taxon>
        <taxon>Deinococcota</taxon>
        <taxon>Deinococci</taxon>
        <taxon>Deinococcales</taxon>
        <taxon>Deinococcaceae</taxon>
        <taxon>Deinobacterium</taxon>
    </lineage>
</organism>
<dbReference type="EMBL" id="JACHHG010000007">
    <property type="protein sequence ID" value="MBB6098658.1"/>
    <property type="molecule type" value="Genomic_DNA"/>
</dbReference>
<gene>
    <name evidence="6" type="ORF">HNR42_002093</name>
</gene>
<dbReference type="NCBIfam" id="NF001696">
    <property type="entry name" value="PRK00451.1"/>
    <property type="match status" value="1"/>
</dbReference>
<evidence type="ECO:0000256" key="4">
    <source>
        <dbReference type="ARBA" id="ARBA00049026"/>
    </source>
</evidence>
<evidence type="ECO:0000259" key="5">
    <source>
        <dbReference type="Pfam" id="PF02347"/>
    </source>
</evidence>
<evidence type="ECO:0000313" key="7">
    <source>
        <dbReference type="Proteomes" id="UP000569951"/>
    </source>
</evidence>
<dbReference type="Gene3D" id="3.40.640.10">
    <property type="entry name" value="Type I PLP-dependent aspartate aminotransferase-like (Major domain)"/>
    <property type="match status" value="1"/>
</dbReference>
<dbReference type="EC" id="1.4.4.2" evidence="2"/>
<proteinExistence type="predicted"/>
<dbReference type="InterPro" id="IPR049315">
    <property type="entry name" value="GDC-P_N"/>
</dbReference>
<reference evidence="6 7" key="1">
    <citation type="submission" date="2020-08" db="EMBL/GenBank/DDBJ databases">
        <title>Genomic Encyclopedia of Type Strains, Phase IV (KMG-IV): sequencing the most valuable type-strain genomes for metagenomic binning, comparative biology and taxonomic classification.</title>
        <authorList>
            <person name="Goeker M."/>
        </authorList>
    </citation>
    <scope>NUCLEOTIDE SEQUENCE [LARGE SCALE GENOMIC DNA]</scope>
    <source>
        <strain evidence="6 7">DSM 21458</strain>
    </source>
</reference>
<dbReference type="InterPro" id="IPR015421">
    <property type="entry name" value="PyrdxlP-dep_Trfase_major"/>
</dbReference>
<dbReference type="GO" id="GO:0009116">
    <property type="term" value="P:nucleoside metabolic process"/>
    <property type="evidence" value="ECO:0007669"/>
    <property type="project" value="InterPro"/>
</dbReference>
<dbReference type="InterPro" id="IPR015422">
    <property type="entry name" value="PyrdxlP-dep_Trfase_small"/>
</dbReference>
<comment type="catalytic activity">
    <reaction evidence="4">
        <text>N(6)-[(R)-lipoyl]-L-lysyl-[glycine-cleavage complex H protein] + glycine + H(+) = N(6)-[(R)-S(8)-aminomethyldihydrolipoyl]-L-lysyl-[glycine-cleavage complex H protein] + CO2</text>
        <dbReference type="Rhea" id="RHEA:24304"/>
        <dbReference type="Rhea" id="RHEA-COMP:10494"/>
        <dbReference type="Rhea" id="RHEA-COMP:10495"/>
        <dbReference type="ChEBI" id="CHEBI:15378"/>
        <dbReference type="ChEBI" id="CHEBI:16526"/>
        <dbReference type="ChEBI" id="CHEBI:57305"/>
        <dbReference type="ChEBI" id="CHEBI:83099"/>
        <dbReference type="ChEBI" id="CHEBI:83143"/>
        <dbReference type="EC" id="1.4.4.2"/>
    </reaction>
</comment>
<dbReference type="GO" id="GO:0006546">
    <property type="term" value="P:glycine catabolic process"/>
    <property type="evidence" value="ECO:0007669"/>
    <property type="project" value="InterPro"/>
</dbReference>
<dbReference type="PANTHER" id="PTHR42806:SF1">
    <property type="entry name" value="GLYCINE DEHYDROGENASE (DECARBOXYLATING)"/>
    <property type="match status" value="1"/>
</dbReference>
<evidence type="ECO:0000256" key="1">
    <source>
        <dbReference type="ARBA" id="ARBA00003788"/>
    </source>
</evidence>
<keyword evidence="7" id="KW-1185">Reference proteome</keyword>
<comment type="caution">
    <text evidence="6">The sequence shown here is derived from an EMBL/GenBank/DDBJ whole genome shotgun (WGS) entry which is preliminary data.</text>
</comment>
<evidence type="ECO:0000256" key="2">
    <source>
        <dbReference type="ARBA" id="ARBA00012134"/>
    </source>
</evidence>
<protein>
    <recommendedName>
        <fullName evidence="2">glycine dehydrogenase (aminomethyl-transferring)</fullName>
        <ecNumber evidence="2">1.4.4.2</ecNumber>
    </recommendedName>
</protein>